<dbReference type="Gene3D" id="3.10.250.10">
    <property type="entry name" value="SRCR-like domain"/>
    <property type="match status" value="4"/>
</dbReference>
<dbReference type="InterPro" id="IPR036772">
    <property type="entry name" value="SRCR-like_dom_sf"/>
</dbReference>
<dbReference type="InterPro" id="IPR001190">
    <property type="entry name" value="SRCR"/>
</dbReference>
<evidence type="ECO:0000256" key="5">
    <source>
        <dbReference type="PROSITE-ProRule" id="PRU00196"/>
    </source>
</evidence>
<keyword evidence="3 5" id="KW-1015">Disulfide bond</keyword>
<accession>A0AA35S146</accession>
<dbReference type="PROSITE" id="PS50287">
    <property type="entry name" value="SRCR_2"/>
    <property type="match status" value="4"/>
</dbReference>
<dbReference type="PROSITE" id="PS00420">
    <property type="entry name" value="SRCR_1"/>
    <property type="match status" value="2"/>
</dbReference>
<evidence type="ECO:0000256" key="4">
    <source>
        <dbReference type="ARBA" id="ARBA00023180"/>
    </source>
</evidence>
<dbReference type="SUPFAM" id="SSF56487">
    <property type="entry name" value="SRCR-like"/>
    <property type="match status" value="4"/>
</dbReference>
<keyword evidence="8" id="KW-1185">Reference proteome</keyword>
<protein>
    <submittedName>
        <fullName evidence="7">Deleted in malignant brain tumors 1 protein</fullName>
    </submittedName>
</protein>
<organism evidence="7 8">
    <name type="scientific">Geodia barretti</name>
    <name type="common">Barrett's horny sponge</name>
    <dbReference type="NCBI Taxonomy" id="519541"/>
    <lineage>
        <taxon>Eukaryota</taxon>
        <taxon>Metazoa</taxon>
        <taxon>Porifera</taxon>
        <taxon>Demospongiae</taxon>
        <taxon>Heteroscleromorpha</taxon>
        <taxon>Tetractinellida</taxon>
        <taxon>Astrophorina</taxon>
        <taxon>Geodiidae</taxon>
        <taxon>Geodia</taxon>
    </lineage>
</organism>
<dbReference type="GO" id="GO:0016020">
    <property type="term" value="C:membrane"/>
    <property type="evidence" value="ECO:0007669"/>
    <property type="project" value="InterPro"/>
</dbReference>
<dbReference type="EMBL" id="CASHTH010001894">
    <property type="protein sequence ID" value="CAI8021374.1"/>
    <property type="molecule type" value="Genomic_DNA"/>
</dbReference>
<dbReference type="PANTHER" id="PTHR19331:SF465">
    <property type="entry name" value="EGG PEPTIDE SPERACT RECEPTOR"/>
    <property type="match status" value="1"/>
</dbReference>
<feature type="domain" description="SRCR" evidence="6">
    <location>
        <begin position="59"/>
        <end position="161"/>
    </location>
</feature>
<dbReference type="PANTHER" id="PTHR19331">
    <property type="entry name" value="SCAVENGER RECEPTOR DOMAIN-CONTAINING"/>
    <property type="match status" value="1"/>
</dbReference>
<dbReference type="PRINTS" id="PR00258">
    <property type="entry name" value="SPERACTRCPTR"/>
</dbReference>
<feature type="disulfide bond" evidence="5">
    <location>
        <begin position="129"/>
        <end position="139"/>
    </location>
</feature>
<feature type="disulfide bond" evidence="5">
    <location>
        <begin position="239"/>
        <end position="249"/>
    </location>
</feature>
<comment type="caution">
    <text evidence="7">The sequence shown here is derived from an EMBL/GenBank/DDBJ whole genome shotgun (WGS) entry which is preliminary data.</text>
</comment>
<comment type="caution">
    <text evidence="5">Lacks conserved residue(s) required for the propagation of feature annotation.</text>
</comment>
<evidence type="ECO:0000259" key="6">
    <source>
        <dbReference type="PROSITE" id="PS50287"/>
    </source>
</evidence>
<keyword evidence="1" id="KW-0732">Signal</keyword>
<name>A0AA35S146_GEOBA</name>
<proteinExistence type="predicted"/>
<evidence type="ECO:0000256" key="3">
    <source>
        <dbReference type="ARBA" id="ARBA00023157"/>
    </source>
</evidence>
<evidence type="ECO:0000313" key="8">
    <source>
        <dbReference type="Proteomes" id="UP001174909"/>
    </source>
</evidence>
<dbReference type="Proteomes" id="UP001174909">
    <property type="component" value="Unassembled WGS sequence"/>
</dbReference>
<feature type="disulfide bond" evidence="5">
    <location>
        <begin position="20"/>
        <end position="30"/>
    </location>
</feature>
<dbReference type="SMART" id="SM00202">
    <property type="entry name" value="SR"/>
    <property type="match status" value="2"/>
</dbReference>
<dbReference type="FunFam" id="3.10.250.10:FF:000005">
    <property type="entry name" value="Neurotrypsin isoform A"/>
    <property type="match status" value="2"/>
</dbReference>
<feature type="domain" description="SRCR" evidence="6">
    <location>
        <begin position="171"/>
        <end position="270"/>
    </location>
</feature>
<keyword evidence="4" id="KW-0325">Glycoprotein</keyword>
<feature type="domain" description="SRCR" evidence="6">
    <location>
        <begin position="279"/>
        <end position="345"/>
    </location>
</feature>
<gene>
    <name evidence="7" type="ORF">GBAR_LOCUS12691</name>
</gene>
<dbReference type="AlphaFoldDB" id="A0AA35S146"/>
<dbReference type="Pfam" id="PF00530">
    <property type="entry name" value="SRCR"/>
    <property type="match status" value="4"/>
</dbReference>
<sequence length="345" mass="37853">MSHPFLSNYSLQYHLDDVECSGSEDMLSDCAHGGIGVHNCFVMAEEAGVTCSECNETDVRLVDGVTSDDGRVEICFIGLWGSVCDDSWDYREARVVCQQLGYNGTSAALSSHRVLTDESLFYYLDDVDCRGNENFLSECEHRGVGIHNCGVGYEEAGVICSNAVECDETDVRLVAGTTPYDGLVEICLYGLWGSVCDTRWDYRDAEVVCRQLGYDGPSYPLLSHYGSSEPRYHLDDVHCEGTESSLSDCSHRGIWVHDCSLYEAAGVVCTNVTCIEGTVHLVGGDDVSRGRVAYCYNGTWYSVCASDWDTTGEEARVVCQTLGYDTSYYASVVVNYGRGTNPSSH</sequence>
<evidence type="ECO:0000256" key="2">
    <source>
        <dbReference type="ARBA" id="ARBA00022737"/>
    </source>
</evidence>
<evidence type="ECO:0000313" key="7">
    <source>
        <dbReference type="EMBL" id="CAI8021374.1"/>
    </source>
</evidence>
<keyword evidence="2" id="KW-0677">Repeat</keyword>
<feature type="domain" description="SRCR" evidence="6">
    <location>
        <begin position="1"/>
        <end position="52"/>
    </location>
</feature>
<reference evidence="7" key="1">
    <citation type="submission" date="2023-03" db="EMBL/GenBank/DDBJ databases">
        <authorList>
            <person name="Steffen K."/>
            <person name="Cardenas P."/>
        </authorList>
    </citation>
    <scope>NUCLEOTIDE SEQUENCE</scope>
</reference>
<evidence type="ECO:0000256" key="1">
    <source>
        <dbReference type="ARBA" id="ARBA00022729"/>
    </source>
</evidence>